<comment type="caution">
    <text evidence="3">The sequence shown here is derived from an EMBL/GenBank/DDBJ whole genome shotgun (WGS) entry which is preliminary data.</text>
</comment>
<dbReference type="InterPro" id="IPR006076">
    <property type="entry name" value="FAD-dep_OxRdtase"/>
</dbReference>
<reference evidence="3" key="1">
    <citation type="submission" date="2023-07" db="EMBL/GenBank/DDBJ databases">
        <title>Genomic Encyclopedia of Type Strains, Phase IV (KMG-IV): sequencing the most valuable type-strain genomes for metagenomic binning, comparative biology and taxonomic classification.</title>
        <authorList>
            <person name="Goeker M."/>
        </authorList>
    </citation>
    <scope>NUCLEOTIDE SEQUENCE</scope>
    <source>
        <strain evidence="3">DSM 26174</strain>
    </source>
</reference>
<dbReference type="AlphaFoldDB" id="A0AAE3XS39"/>
<gene>
    <name evidence="3" type="ORF">HNQ88_003520</name>
</gene>
<dbReference type="PANTHER" id="PTHR13847">
    <property type="entry name" value="SARCOSINE DEHYDROGENASE-RELATED"/>
    <property type="match status" value="1"/>
</dbReference>
<name>A0AAE3XS39_9BACT</name>
<proteinExistence type="predicted"/>
<dbReference type="Gene3D" id="3.50.50.60">
    <property type="entry name" value="FAD/NAD(P)-binding domain"/>
    <property type="match status" value="2"/>
</dbReference>
<dbReference type="PANTHER" id="PTHR13847:SF289">
    <property type="entry name" value="GLYCINE OXIDASE"/>
    <property type="match status" value="1"/>
</dbReference>
<dbReference type="GO" id="GO:0005737">
    <property type="term" value="C:cytoplasm"/>
    <property type="evidence" value="ECO:0007669"/>
    <property type="project" value="TreeGrafter"/>
</dbReference>
<dbReference type="Pfam" id="PF01266">
    <property type="entry name" value="DAO"/>
    <property type="match status" value="1"/>
</dbReference>
<dbReference type="Proteomes" id="UP001185092">
    <property type="component" value="Unassembled WGS sequence"/>
</dbReference>
<keyword evidence="1" id="KW-0560">Oxidoreductase</keyword>
<evidence type="ECO:0000256" key="1">
    <source>
        <dbReference type="ARBA" id="ARBA00023002"/>
    </source>
</evidence>
<dbReference type="InterPro" id="IPR036188">
    <property type="entry name" value="FAD/NAD-bd_sf"/>
</dbReference>
<organism evidence="3 4">
    <name type="scientific">Aureibacter tunicatorum</name>
    <dbReference type="NCBI Taxonomy" id="866807"/>
    <lineage>
        <taxon>Bacteria</taxon>
        <taxon>Pseudomonadati</taxon>
        <taxon>Bacteroidota</taxon>
        <taxon>Cytophagia</taxon>
        <taxon>Cytophagales</taxon>
        <taxon>Persicobacteraceae</taxon>
        <taxon>Aureibacter</taxon>
    </lineage>
</organism>
<protein>
    <submittedName>
        <fullName evidence="3">Glycine/D-amino acid oxidase-like deaminating enzyme</fullName>
    </submittedName>
</protein>
<keyword evidence="4" id="KW-1185">Reference proteome</keyword>
<feature type="domain" description="FAD dependent oxidoreductase" evidence="2">
    <location>
        <begin position="9"/>
        <end position="433"/>
    </location>
</feature>
<evidence type="ECO:0000313" key="3">
    <source>
        <dbReference type="EMBL" id="MDR6240454.1"/>
    </source>
</evidence>
<dbReference type="EMBL" id="JAVDQD010000004">
    <property type="protein sequence ID" value="MDR6240454.1"/>
    <property type="molecule type" value="Genomic_DNA"/>
</dbReference>
<dbReference type="SUPFAM" id="SSF51905">
    <property type="entry name" value="FAD/NAD(P)-binding domain"/>
    <property type="match status" value="1"/>
</dbReference>
<dbReference type="Gene3D" id="3.30.9.10">
    <property type="entry name" value="D-Amino Acid Oxidase, subunit A, domain 2"/>
    <property type="match status" value="1"/>
</dbReference>
<sequence length="461" mass="52051">MNKSKKECVLIGAGIVNLITAYYLNKSGVKVMVKDRSSDPLTNVSERQGATFGGENARMFTFTEADNYNEKSHDIYRNMSDIIQNTIYNDGWRVVNEMRNTETEWLYYFQGVSPSDAVKFSDDIYDINIKSGMMWSEMMYEEPDLFESSNVRKDIVRIYSDRKDFVAAKKLHQKIGSFIKELDFDSLIDDYGYLKTAINQNHLGGAMICNGFTLQIHDFCVNLIKLLEERGVEFQWLQEFQGFEKSDCGKITGLKINEKVTRPKYSVLSLGAYSGDLYNQMDSENKVHGILGIWLSVPNVYGVKNSLKIHKDGHVGEDTNVTVVEESNAKRLVFGSGYGYVGSVKYDECTIDDLKPLYDSLLETVKIYFPEAYELAHLDGSLYEGWKYCIRPFTPTGLGIYEVQDTEDGGIVILTGGHNTGGFTQAPLIAKSVLDTLNNESTSMERTFHPIRGISSIVESV</sequence>
<dbReference type="RefSeq" id="WP_309940393.1">
    <property type="nucleotide sequence ID" value="NZ_AP025305.1"/>
</dbReference>
<evidence type="ECO:0000313" key="4">
    <source>
        <dbReference type="Proteomes" id="UP001185092"/>
    </source>
</evidence>
<dbReference type="GO" id="GO:0016491">
    <property type="term" value="F:oxidoreductase activity"/>
    <property type="evidence" value="ECO:0007669"/>
    <property type="project" value="UniProtKB-KW"/>
</dbReference>
<evidence type="ECO:0000259" key="2">
    <source>
        <dbReference type="Pfam" id="PF01266"/>
    </source>
</evidence>
<accession>A0AAE3XS39</accession>